<protein>
    <submittedName>
        <fullName evidence="8">Uncharacterized protein</fullName>
    </submittedName>
</protein>
<keyword evidence="9" id="KW-1185">Reference proteome</keyword>
<evidence type="ECO:0000256" key="5">
    <source>
        <dbReference type="ARBA" id="ARBA00023125"/>
    </source>
</evidence>
<evidence type="ECO:0000313" key="8">
    <source>
        <dbReference type="EMBL" id="KAG2298481.1"/>
    </source>
</evidence>
<dbReference type="SUPFAM" id="SSF50249">
    <property type="entry name" value="Nucleic acid-binding proteins"/>
    <property type="match status" value="3"/>
</dbReference>
<keyword evidence="4" id="KW-0862">Zinc</keyword>
<dbReference type="Pfam" id="PF02721">
    <property type="entry name" value="DUF223"/>
    <property type="match status" value="1"/>
</dbReference>
<keyword evidence="2" id="KW-0479">Metal-binding</keyword>
<dbReference type="InterPro" id="IPR003871">
    <property type="entry name" value="RFA1B/D_OB_1st"/>
</dbReference>
<keyword evidence="5" id="KW-0238">DNA-binding</keyword>
<evidence type="ECO:0000259" key="7">
    <source>
        <dbReference type="Pfam" id="PF08646"/>
    </source>
</evidence>
<dbReference type="PANTHER" id="PTHR47165:SF4">
    <property type="entry name" value="OS03G0429900 PROTEIN"/>
    <property type="match status" value="1"/>
</dbReference>
<reference evidence="8 9" key="1">
    <citation type="submission" date="2020-02" db="EMBL/GenBank/DDBJ databases">
        <authorList>
            <person name="Ma Q."/>
            <person name="Huang Y."/>
            <person name="Song X."/>
            <person name="Pei D."/>
        </authorList>
    </citation>
    <scope>NUCLEOTIDE SEQUENCE [LARGE SCALE GENOMIC DNA]</scope>
    <source>
        <strain evidence="8">Sxm20200214</strain>
        <tissue evidence="8">Leaf</tissue>
    </source>
</reference>
<dbReference type="CDD" id="cd04480">
    <property type="entry name" value="RPA1_DBD_A_like"/>
    <property type="match status" value="1"/>
</dbReference>
<gene>
    <name evidence="8" type="ORF">Bca52824_034953</name>
</gene>
<dbReference type="GO" id="GO:0008270">
    <property type="term" value="F:zinc ion binding"/>
    <property type="evidence" value="ECO:0007669"/>
    <property type="project" value="UniProtKB-KW"/>
</dbReference>
<accession>A0A8X7S2R5</accession>
<evidence type="ECO:0000256" key="4">
    <source>
        <dbReference type="ARBA" id="ARBA00022833"/>
    </source>
</evidence>
<feature type="domain" description="Replication factor A C-terminal" evidence="7">
    <location>
        <begin position="289"/>
        <end position="421"/>
    </location>
</feature>
<evidence type="ECO:0000313" key="9">
    <source>
        <dbReference type="Proteomes" id="UP000886595"/>
    </source>
</evidence>
<keyword evidence="3" id="KW-0863">Zinc-finger</keyword>
<dbReference type="CDD" id="cd04481">
    <property type="entry name" value="RPA1_DBD_B_like"/>
    <property type="match status" value="1"/>
</dbReference>
<dbReference type="Pfam" id="PF08646">
    <property type="entry name" value="Rep_fac-A_C"/>
    <property type="match status" value="1"/>
</dbReference>
<dbReference type="InterPro" id="IPR013955">
    <property type="entry name" value="Rep_factor-A_C"/>
</dbReference>
<evidence type="ECO:0000256" key="2">
    <source>
        <dbReference type="ARBA" id="ARBA00022723"/>
    </source>
</evidence>
<evidence type="ECO:0000256" key="3">
    <source>
        <dbReference type="ARBA" id="ARBA00022771"/>
    </source>
</evidence>
<dbReference type="AlphaFoldDB" id="A0A8X7S2R5"/>
<proteinExistence type="inferred from homology"/>
<comment type="similarity">
    <text evidence="1">Belongs to the replication factor A protein 1 family.</text>
</comment>
<organism evidence="8 9">
    <name type="scientific">Brassica carinata</name>
    <name type="common">Ethiopian mustard</name>
    <name type="synonym">Abyssinian cabbage</name>
    <dbReference type="NCBI Taxonomy" id="52824"/>
    <lineage>
        <taxon>Eukaryota</taxon>
        <taxon>Viridiplantae</taxon>
        <taxon>Streptophyta</taxon>
        <taxon>Embryophyta</taxon>
        <taxon>Tracheophyta</taxon>
        <taxon>Spermatophyta</taxon>
        <taxon>Magnoliopsida</taxon>
        <taxon>eudicotyledons</taxon>
        <taxon>Gunneridae</taxon>
        <taxon>Pentapetalae</taxon>
        <taxon>rosids</taxon>
        <taxon>malvids</taxon>
        <taxon>Brassicales</taxon>
        <taxon>Brassicaceae</taxon>
        <taxon>Brassiceae</taxon>
        <taxon>Brassica</taxon>
    </lineage>
</organism>
<evidence type="ECO:0000259" key="6">
    <source>
        <dbReference type="Pfam" id="PF02721"/>
    </source>
</evidence>
<sequence>MAGLDFVSDLKPFKSMWKVRVKVVRLWKQYSAATGETIEMVLVDSKGDKIHATVKKEQVSQFDTEFSQGVSKLIVNFSVTHSAGAYRTTGHPYHVVFLSTTRVRVCDELPLQLTGLNPVEFTSIKDGSQDPDYLVDVIGQIVEVSAIEIVSVNGRDTPKLALELRNQDDERLPIVLWGKFATDVDAAIQLRGEQQVICVVRFGKIKIWKDARSLSNAYNVSDVALNPEMVEVINFRALLPKDDLALAIVDNNPLAPVNGVSEKDDFFIHTPRKTIAEVLASRQVEKCVVMCTIGAIDTDMGWYYVSCKTCSKKVLTVPTDSIDDGIDGNVFGHTYFCGKCNSYSPNLLPRYKLHVVVLDNTSNTKFLLFDNLALQLLHQPCLELTGPITNEVQEPEEIPAAIKNLVGKTYLFKIGIERENFLYKHPTFKVLKIITNPEMINEFDFSLSPTGTENSLVPGLSIQSDAPEGSMMVCGSSSQPSVSKALTPVKRIRAPVINLEAAFDQNSTTRISRPVKIKKEKVDESG</sequence>
<dbReference type="Gene3D" id="2.40.50.140">
    <property type="entry name" value="Nucleic acid-binding proteins"/>
    <property type="match status" value="3"/>
</dbReference>
<dbReference type="PANTHER" id="PTHR47165">
    <property type="entry name" value="OS03G0429900 PROTEIN"/>
    <property type="match status" value="1"/>
</dbReference>
<dbReference type="InterPro" id="IPR012340">
    <property type="entry name" value="NA-bd_OB-fold"/>
</dbReference>
<comment type="caution">
    <text evidence="8">The sequence shown here is derived from an EMBL/GenBank/DDBJ whole genome shotgun (WGS) entry which is preliminary data.</text>
</comment>
<feature type="domain" description="Replication protein A 70 kDa DNA-binding subunit B/D first OB fold" evidence="6">
    <location>
        <begin position="4"/>
        <end position="105"/>
    </location>
</feature>
<dbReference type="Proteomes" id="UP000886595">
    <property type="component" value="Unassembled WGS sequence"/>
</dbReference>
<dbReference type="EMBL" id="JAAMPC010000008">
    <property type="protein sequence ID" value="KAG2298481.1"/>
    <property type="molecule type" value="Genomic_DNA"/>
</dbReference>
<name>A0A8X7S2R5_BRACI</name>
<dbReference type="GO" id="GO:0003677">
    <property type="term" value="F:DNA binding"/>
    <property type="evidence" value="ECO:0007669"/>
    <property type="project" value="UniProtKB-KW"/>
</dbReference>
<dbReference type="CDD" id="cd04476">
    <property type="entry name" value="RPA1_DBD_C"/>
    <property type="match status" value="1"/>
</dbReference>
<dbReference type="InterPro" id="IPR047192">
    <property type="entry name" value="Euk_RPA1_DBD_C"/>
</dbReference>
<dbReference type="OrthoDB" id="1075194at2759"/>
<evidence type="ECO:0000256" key="1">
    <source>
        <dbReference type="ARBA" id="ARBA00005690"/>
    </source>
</evidence>